<dbReference type="PROSITE" id="PS51257">
    <property type="entry name" value="PROKAR_LIPOPROTEIN"/>
    <property type="match status" value="1"/>
</dbReference>
<protein>
    <submittedName>
        <fullName evidence="6">Cupredoxin domain-containing protein</fullName>
    </submittedName>
</protein>
<dbReference type="Gene3D" id="2.60.40.420">
    <property type="entry name" value="Cupredoxins - blue copper proteins"/>
    <property type="match status" value="1"/>
</dbReference>
<dbReference type="SUPFAM" id="SSF49503">
    <property type="entry name" value="Cupredoxins"/>
    <property type="match status" value="1"/>
</dbReference>
<accession>A0A932A6K2</accession>
<comment type="subcellular location">
    <subcellularLocation>
        <location evidence="1">Cell envelope</location>
    </subcellularLocation>
</comment>
<reference evidence="6" key="1">
    <citation type="submission" date="2020-07" db="EMBL/GenBank/DDBJ databases">
        <title>Huge and variable diversity of episymbiotic CPR bacteria and DPANN archaea in groundwater ecosystems.</title>
        <authorList>
            <person name="He C.Y."/>
            <person name="Keren R."/>
            <person name="Whittaker M."/>
            <person name="Farag I.F."/>
            <person name="Doudna J."/>
            <person name="Cate J.H.D."/>
            <person name="Banfield J.F."/>
        </authorList>
    </citation>
    <scope>NUCLEOTIDE SEQUENCE</scope>
    <source>
        <strain evidence="6">NC_groundwater_580_Pr5_B-0.1um_64_19</strain>
    </source>
</reference>
<name>A0A932A6K2_9BACT</name>
<feature type="chain" id="PRO_5036745406" evidence="4">
    <location>
        <begin position="23"/>
        <end position="113"/>
    </location>
</feature>
<dbReference type="InterPro" id="IPR008972">
    <property type="entry name" value="Cupredoxin"/>
</dbReference>
<dbReference type="PANTHER" id="PTHR42838:SF2">
    <property type="entry name" value="NITROUS-OXIDE REDUCTASE"/>
    <property type="match status" value="1"/>
</dbReference>
<feature type="signal peptide" evidence="4">
    <location>
        <begin position="1"/>
        <end position="22"/>
    </location>
</feature>
<keyword evidence="3" id="KW-0186">Copper</keyword>
<dbReference type="InterPro" id="IPR051403">
    <property type="entry name" value="NosZ/Cyto_c_oxidase_sub2"/>
</dbReference>
<dbReference type="Pfam" id="PF13473">
    <property type="entry name" value="Cupredoxin_1"/>
    <property type="match status" value="1"/>
</dbReference>
<keyword evidence="2" id="KW-0479">Metal-binding</keyword>
<dbReference type="GO" id="GO:0005507">
    <property type="term" value="F:copper ion binding"/>
    <property type="evidence" value="ECO:0007669"/>
    <property type="project" value="InterPro"/>
</dbReference>
<dbReference type="EMBL" id="JACPNR010000004">
    <property type="protein sequence ID" value="MBI2677507.1"/>
    <property type="molecule type" value="Genomic_DNA"/>
</dbReference>
<organism evidence="6 7">
    <name type="scientific">Candidatus Korobacter versatilis</name>
    <dbReference type="NCBI Taxonomy" id="658062"/>
    <lineage>
        <taxon>Bacteria</taxon>
        <taxon>Pseudomonadati</taxon>
        <taxon>Acidobacteriota</taxon>
        <taxon>Terriglobia</taxon>
        <taxon>Terriglobales</taxon>
        <taxon>Candidatus Korobacteraceae</taxon>
        <taxon>Candidatus Korobacter</taxon>
    </lineage>
</organism>
<dbReference type="PROSITE" id="PS00078">
    <property type="entry name" value="COX2"/>
    <property type="match status" value="1"/>
</dbReference>
<dbReference type="GO" id="GO:0016020">
    <property type="term" value="C:membrane"/>
    <property type="evidence" value="ECO:0007669"/>
    <property type="project" value="InterPro"/>
</dbReference>
<dbReference type="PANTHER" id="PTHR42838">
    <property type="entry name" value="CYTOCHROME C OXIDASE SUBUNIT II"/>
    <property type="match status" value="1"/>
</dbReference>
<comment type="caution">
    <text evidence="6">The sequence shown here is derived from an EMBL/GenBank/DDBJ whole genome shotgun (WGS) entry which is preliminary data.</text>
</comment>
<evidence type="ECO:0000256" key="4">
    <source>
        <dbReference type="SAM" id="SignalP"/>
    </source>
</evidence>
<evidence type="ECO:0000256" key="2">
    <source>
        <dbReference type="ARBA" id="ARBA00022723"/>
    </source>
</evidence>
<evidence type="ECO:0000313" key="6">
    <source>
        <dbReference type="EMBL" id="MBI2677507.1"/>
    </source>
</evidence>
<gene>
    <name evidence="6" type="ORF">HYX28_01855</name>
</gene>
<evidence type="ECO:0000313" key="7">
    <source>
        <dbReference type="Proteomes" id="UP000779809"/>
    </source>
</evidence>
<dbReference type="PROSITE" id="PS50857">
    <property type="entry name" value="COX2_CUA"/>
    <property type="match status" value="1"/>
</dbReference>
<evidence type="ECO:0000256" key="3">
    <source>
        <dbReference type="ARBA" id="ARBA00023008"/>
    </source>
</evidence>
<feature type="domain" description="Cytochrome oxidase subunit II copper A binding" evidence="5">
    <location>
        <begin position="22"/>
        <end position="113"/>
    </location>
</feature>
<evidence type="ECO:0000259" key="5">
    <source>
        <dbReference type="PROSITE" id="PS50857"/>
    </source>
</evidence>
<dbReference type="GO" id="GO:0004129">
    <property type="term" value="F:cytochrome-c oxidase activity"/>
    <property type="evidence" value="ECO:0007669"/>
    <property type="project" value="InterPro"/>
</dbReference>
<dbReference type="InterPro" id="IPR028096">
    <property type="entry name" value="EfeO_Cupredoxin"/>
</dbReference>
<dbReference type="Proteomes" id="UP000779809">
    <property type="component" value="Unassembled WGS sequence"/>
</dbReference>
<dbReference type="AlphaFoldDB" id="A0A932A6K2"/>
<dbReference type="InterPro" id="IPR002429">
    <property type="entry name" value="CcO_II-like_C"/>
</dbReference>
<sequence>MTRGTVLLLAPLLLLLAACSHEPDVRIGVTMKKYAIEPAEIRVKRGQRVQLTVSTLDVQHGFSVPDLGIKEPVQKNKPAVVIFKADRAGEYPVQCSIICGSGHDDMHAKIFVE</sequence>
<keyword evidence="4" id="KW-0732">Signal</keyword>
<dbReference type="InterPro" id="IPR001505">
    <property type="entry name" value="Copper_CuA"/>
</dbReference>
<proteinExistence type="predicted"/>
<dbReference type="GO" id="GO:0030313">
    <property type="term" value="C:cell envelope"/>
    <property type="evidence" value="ECO:0007669"/>
    <property type="project" value="UniProtKB-SubCell"/>
</dbReference>
<evidence type="ECO:0000256" key="1">
    <source>
        <dbReference type="ARBA" id="ARBA00004196"/>
    </source>
</evidence>